<feature type="transmembrane region" description="Helical" evidence="1">
    <location>
        <begin position="72"/>
        <end position="97"/>
    </location>
</feature>
<accession>A0A176ZB43</accession>
<keyword evidence="1" id="KW-1133">Transmembrane helix</keyword>
<evidence type="ECO:0000313" key="2">
    <source>
        <dbReference type="EMBL" id="OAF17404.1"/>
    </source>
</evidence>
<evidence type="ECO:0008006" key="4">
    <source>
        <dbReference type="Google" id="ProtNLM"/>
    </source>
</evidence>
<protein>
    <recommendedName>
        <fullName evidence="4">DUF2254 domain-containing protein</fullName>
    </recommendedName>
</protein>
<feature type="transmembrane region" description="Helical" evidence="1">
    <location>
        <begin position="187"/>
        <end position="209"/>
    </location>
</feature>
<comment type="caution">
    <text evidence="2">The sequence shown here is derived from an EMBL/GenBank/DDBJ whole genome shotgun (WGS) entry which is preliminary data.</text>
</comment>
<evidence type="ECO:0000313" key="3">
    <source>
        <dbReference type="Proteomes" id="UP000077173"/>
    </source>
</evidence>
<reference evidence="2 3" key="1">
    <citation type="submission" date="2016-02" db="EMBL/GenBank/DDBJ databases">
        <title>Draft genome sequence of the strain BR 10247T Bradyrhizobium neotropicale isolated from nodules of Centrolobium paraense.</title>
        <authorList>
            <person name="Simoes-Araujo J.L."/>
            <person name="Barauna A.C."/>
            <person name="Silva K."/>
            <person name="Zilli J.E."/>
        </authorList>
    </citation>
    <scope>NUCLEOTIDE SEQUENCE [LARGE SCALE GENOMIC DNA]</scope>
    <source>
        <strain evidence="2 3">BR 10247</strain>
    </source>
</reference>
<keyword evidence="1" id="KW-0472">Membrane</keyword>
<organism evidence="2 3">
    <name type="scientific">Bradyrhizobium neotropicale</name>
    <dbReference type="NCBI Taxonomy" id="1497615"/>
    <lineage>
        <taxon>Bacteria</taxon>
        <taxon>Pseudomonadati</taxon>
        <taxon>Pseudomonadota</taxon>
        <taxon>Alphaproteobacteria</taxon>
        <taxon>Hyphomicrobiales</taxon>
        <taxon>Nitrobacteraceae</taxon>
        <taxon>Bradyrhizobium</taxon>
    </lineage>
</organism>
<keyword evidence="1" id="KW-0812">Transmembrane</keyword>
<feature type="transmembrane region" description="Helical" evidence="1">
    <location>
        <begin position="161"/>
        <end position="181"/>
    </location>
</feature>
<proteinExistence type="predicted"/>
<feature type="transmembrane region" description="Helical" evidence="1">
    <location>
        <begin position="117"/>
        <end position="140"/>
    </location>
</feature>
<name>A0A176ZB43_9BRAD</name>
<keyword evidence="3" id="KW-1185">Reference proteome</keyword>
<dbReference type="Proteomes" id="UP000077173">
    <property type="component" value="Unassembled WGS sequence"/>
</dbReference>
<sequence length="794" mass="88611">MSRKRLTLRWYLSTIWKRDLFFQTSKITIRGLRVARRAAALRLKRGVKVARKYLALADRRLIMIHYGVRYRLARWGSAAIVAALIASILASFFFSQALQPALESYFNSERFPLLRNLLATTGGALIGATAIGFSVVMIAVQLNFARMPHGFFRKLSADFRLLGAFAATFVLAIGVSGLSLIPDASWSAIAVAGAIWSTLLILVLFLYGYRRALDLINPIVQLRFIAIGAQNDLRSWARRSERLAPLLNLRARGDEPGEDRPKYDLSRVAFFKANPLWTSEARRAVAHATSFARRYAEQGDYEVSSRALEVVVLINACYVDAKGRTFLASNPIFDASYASDGFINETLEHLRRLAHVSTTRGDEDAIRQVFTTIATLVQTYMTIDYSERFTTTKEHSLLAAGYLTGAVEGALPRNLPDVVMEGIRLTGASARRFLAVGRPNDITSLVDKISAFSIAGVVESDYRPLTLTGMEQLAQLTFDLVRTQAHDIRFAAKHLRESVEFVAQTFLSIPDTPLTSVHSTFLAPYYSLTKTQTLADRLTGLSNAVITAKKDDEIAKDVIRNIQLWSAELYRTEKTLLLLSIEKKSHFTFDVLHWIAHITKLLIAIARTPACNDNTRADLDKNASWLISVVSWIPEEIEATRFVENFSITELLFEVALDAAERESGVVLKSTRDLLMQWAFKAGRHETGWGTLGKAMLALVTLVLCKEDLQLVTWLKVEVASKLNQAAVKAEIRDTAARELRGEAASLRPREFEMDSVRIALNKIDRSKARNLLTEIADILSPGTSAEPVSPEFF</sequence>
<dbReference type="AlphaFoldDB" id="A0A176ZB43"/>
<evidence type="ECO:0000256" key="1">
    <source>
        <dbReference type="SAM" id="Phobius"/>
    </source>
</evidence>
<dbReference type="EMBL" id="LSEF01000046">
    <property type="protein sequence ID" value="OAF17404.1"/>
    <property type="molecule type" value="Genomic_DNA"/>
</dbReference>
<gene>
    <name evidence="2" type="ORF">AXW67_09470</name>
</gene>